<dbReference type="PROSITE" id="PS50885">
    <property type="entry name" value="HAMP"/>
    <property type="match status" value="1"/>
</dbReference>
<dbReference type="CDD" id="cd06225">
    <property type="entry name" value="HAMP"/>
    <property type="match status" value="1"/>
</dbReference>
<reference evidence="13 14" key="1">
    <citation type="submission" date="2018-08" db="EMBL/GenBank/DDBJ databases">
        <title>The metabolism and importance of syntrophic acetate oxidation coupled to methane or sulfide production in haloalkaline environments.</title>
        <authorList>
            <person name="Timmers P.H.A."/>
            <person name="Vavourakis C.D."/>
            <person name="Sorokin D.Y."/>
            <person name="Sinninghe Damste J.S."/>
            <person name="Muyzer G."/>
            <person name="Stams A.J.M."/>
            <person name="Plugge C.M."/>
        </authorList>
    </citation>
    <scope>NUCLEOTIDE SEQUENCE [LARGE SCALE GENOMIC DNA]</scope>
    <source>
        <strain evidence="13">MSAO_Bac1</strain>
    </source>
</reference>
<feature type="domain" description="Methyl-accepting transducer" evidence="11">
    <location>
        <begin position="393"/>
        <end position="628"/>
    </location>
</feature>
<dbReference type="GO" id="GO:0006935">
    <property type="term" value="P:chemotaxis"/>
    <property type="evidence" value="ECO:0007669"/>
    <property type="project" value="UniProtKB-ARBA"/>
</dbReference>
<keyword evidence="2" id="KW-1003">Cell membrane</keyword>
<dbReference type="Gene3D" id="1.10.287.950">
    <property type="entry name" value="Methyl-accepting chemotaxis protein"/>
    <property type="match status" value="1"/>
</dbReference>
<evidence type="ECO:0000256" key="4">
    <source>
        <dbReference type="ARBA" id="ARBA00022989"/>
    </source>
</evidence>
<evidence type="ECO:0000256" key="9">
    <source>
        <dbReference type="SAM" id="Coils"/>
    </source>
</evidence>
<dbReference type="SUPFAM" id="SSF58104">
    <property type="entry name" value="Methyl-accepting chemotaxis protein (MCP) signaling domain"/>
    <property type="match status" value="1"/>
</dbReference>
<dbReference type="PROSITE" id="PS50111">
    <property type="entry name" value="CHEMOTAXIS_TRANSDUC_2"/>
    <property type="match status" value="1"/>
</dbReference>
<evidence type="ECO:0000313" key="13">
    <source>
        <dbReference type="EMBL" id="RQD73251.1"/>
    </source>
</evidence>
<sequence>MKIFRYNLKAGLGVKLVTGFLIIALVPMAIAAFTAIRGINEGIEEQAQLAVNNDLNSANEIFQQRIKEISLLINIINDENLATLVTEGDIDGISHLLSKHYENQNLCILTVADAEGDVIYRAASPERGDNMAEHPWFGQVLAGNSLEGPLILEEDYLEREGLAEKARLKIMAAEEARPSSQKEERRGMVLISAAPVFDQEGEIRGSIIAGDLINNNFQMVDQVGKLLKVTSTVFLDDLRISTNVRTREGTRATGTRVSEVVAREVLDKGERYLGKAFVVTEDYITAYDPIRDPGGEIIGINYVGIREAPFVAMKNENLTRFIVIAAISLVLALGFSAFITGGITRPVRNLMKEMKKAEEGDLSVEVHSRSEDELGHLANSFNNMLKGQREMIRKVLETTTIVSQSSQDLSASVEESNATMQEISSTIDEEVAKKAQDISIISNRALESGEQTEEIALQGGKAVEESVKAMGEINGAAREVGFVIGELEEASEQIGVIVNTITGIADQTNLLALNAAIEAARAGEQGRGFAVVAAEVRKLAEGSSAAAGEIGDLITNIQGKTGNAVEKMEKASEIVEKGTRLGEKAREHLQQIKEAVNELGSYIKEIAAAAEDQTSSTEEIAASTQQQTRVLEDISRTTNELASRAEELAQLIDKFKINEGY</sequence>
<comment type="similarity">
    <text evidence="7">Belongs to the methyl-accepting chemotaxis (MCP) protein family.</text>
</comment>
<organism evidence="13 14">
    <name type="scientific">Candidatus Syntrophonatronum acetioxidans</name>
    <dbReference type="NCBI Taxonomy" id="1795816"/>
    <lineage>
        <taxon>Bacteria</taxon>
        <taxon>Bacillati</taxon>
        <taxon>Bacillota</taxon>
        <taxon>Clostridia</taxon>
        <taxon>Eubacteriales</taxon>
        <taxon>Syntrophomonadaceae</taxon>
        <taxon>Candidatus Syntrophonatronum</taxon>
    </lineage>
</organism>
<evidence type="ECO:0000256" key="6">
    <source>
        <dbReference type="ARBA" id="ARBA00023224"/>
    </source>
</evidence>
<accession>A0A424YAP1</accession>
<comment type="subcellular location">
    <subcellularLocation>
        <location evidence="1">Cell membrane</location>
        <topology evidence="1">Multi-pass membrane protein</topology>
    </subcellularLocation>
</comment>
<dbReference type="EMBL" id="QZAA01000268">
    <property type="protein sequence ID" value="RQD73251.1"/>
    <property type="molecule type" value="Genomic_DNA"/>
</dbReference>
<dbReference type="Pfam" id="PF00015">
    <property type="entry name" value="MCPsignal"/>
    <property type="match status" value="1"/>
</dbReference>
<keyword evidence="6 8" id="KW-0807">Transducer</keyword>
<keyword evidence="9" id="KW-0175">Coiled coil</keyword>
<evidence type="ECO:0000259" key="12">
    <source>
        <dbReference type="PROSITE" id="PS50885"/>
    </source>
</evidence>
<dbReference type="AlphaFoldDB" id="A0A424YAP1"/>
<dbReference type="GO" id="GO:0005886">
    <property type="term" value="C:plasma membrane"/>
    <property type="evidence" value="ECO:0007669"/>
    <property type="project" value="UniProtKB-SubCell"/>
</dbReference>
<dbReference type="PANTHER" id="PTHR32089">
    <property type="entry name" value="METHYL-ACCEPTING CHEMOTAXIS PROTEIN MCPB"/>
    <property type="match status" value="1"/>
</dbReference>
<feature type="domain" description="HAMP" evidence="12">
    <location>
        <begin position="341"/>
        <end position="393"/>
    </location>
</feature>
<dbReference type="InterPro" id="IPR029151">
    <property type="entry name" value="Sensor-like_sf"/>
</dbReference>
<keyword evidence="5 10" id="KW-0472">Membrane</keyword>
<dbReference type="InterPro" id="IPR033463">
    <property type="entry name" value="sCache_3"/>
</dbReference>
<dbReference type="GO" id="GO:0007165">
    <property type="term" value="P:signal transduction"/>
    <property type="evidence" value="ECO:0007669"/>
    <property type="project" value="UniProtKB-KW"/>
</dbReference>
<dbReference type="SMART" id="SM00283">
    <property type="entry name" value="MA"/>
    <property type="match status" value="1"/>
</dbReference>
<feature type="coiled-coil region" evidence="9">
    <location>
        <begin position="585"/>
        <end position="612"/>
    </location>
</feature>
<evidence type="ECO:0000256" key="8">
    <source>
        <dbReference type="PROSITE-ProRule" id="PRU00284"/>
    </source>
</evidence>
<name>A0A424YAP1_9FIRM</name>
<evidence type="ECO:0000256" key="10">
    <source>
        <dbReference type="SAM" id="Phobius"/>
    </source>
</evidence>
<dbReference type="Pfam" id="PF00672">
    <property type="entry name" value="HAMP"/>
    <property type="match status" value="1"/>
</dbReference>
<keyword evidence="4 10" id="KW-1133">Transmembrane helix</keyword>
<dbReference type="PANTHER" id="PTHR32089:SF112">
    <property type="entry name" value="LYSOZYME-LIKE PROTEIN-RELATED"/>
    <property type="match status" value="1"/>
</dbReference>
<evidence type="ECO:0000256" key="5">
    <source>
        <dbReference type="ARBA" id="ARBA00023136"/>
    </source>
</evidence>
<dbReference type="SMART" id="SM00304">
    <property type="entry name" value="HAMP"/>
    <property type="match status" value="1"/>
</dbReference>
<evidence type="ECO:0000256" key="7">
    <source>
        <dbReference type="ARBA" id="ARBA00029447"/>
    </source>
</evidence>
<gene>
    <name evidence="13" type="ORF">D5R97_09675</name>
</gene>
<evidence type="ECO:0000256" key="3">
    <source>
        <dbReference type="ARBA" id="ARBA00022692"/>
    </source>
</evidence>
<comment type="caution">
    <text evidence="13">The sequence shown here is derived from an EMBL/GenBank/DDBJ whole genome shotgun (WGS) entry which is preliminary data.</text>
</comment>
<evidence type="ECO:0000256" key="2">
    <source>
        <dbReference type="ARBA" id="ARBA00022475"/>
    </source>
</evidence>
<protein>
    <submittedName>
        <fullName evidence="13">HAMP domain-containing protein</fullName>
    </submittedName>
</protein>
<feature type="transmembrane region" description="Helical" evidence="10">
    <location>
        <begin position="321"/>
        <end position="344"/>
    </location>
</feature>
<dbReference type="CDD" id="cd11386">
    <property type="entry name" value="MCP_signal"/>
    <property type="match status" value="1"/>
</dbReference>
<dbReference type="InterPro" id="IPR003660">
    <property type="entry name" value="HAMP_dom"/>
</dbReference>
<dbReference type="SUPFAM" id="SSF103190">
    <property type="entry name" value="Sensory domain-like"/>
    <property type="match status" value="1"/>
</dbReference>
<dbReference type="InterPro" id="IPR004089">
    <property type="entry name" value="MCPsignal_dom"/>
</dbReference>
<feature type="transmembrane region" description="Helical" evidence="10">
    <location>
        <begin position="12"/>
        <end position="36"/>
    </location>
</feature>
<evidence type="ECO:0000256" key="1">
    <source>
        <dbReference type="ARBA" id="ARBA00004651"/>
    </source>
</evidence>
<evidence type="ECO:0000259" key="11">
    <source>
        <dbReference type="PROSITE" id="PS50111"/>
    </source>
</evidence>
<dbReference type="Pfam" id="PF17202">
    <property type="entry name" value="sCache_3_3"/>
    <property type="match status" value="1"/>
</dbReference>
<keyword evidence="3 10" id="KW-0812">Transmembrane</keyword>
<evidence type="ECO:0000313" key="14">
    <source>
        <dbReference type="Proteomes" id="UP000285138"/>
    </source>
</evidence>
<proteinExistence type="inferred from homology"/>
<dbReference type="FunFam" id="1.10.287.950:FF:000001">
    <property type="entry name" value="Methyl-accepting chemotaxis sensory transducer"/>
    <property type="match status" value="1"/>
</dbReference>
<dbReference type="Proteomes" id="UP000285138">
    <property type="component" value="Unassembled WGS sequence"/>
</dbReference>